<dbReference type="PROSITE" id="PS50902">
    <property type="entry name" value="FLAVODOXIN_LIKE"/>
    <property type="match status" value="1"/>
</dbReference>
<keyword evidence="4" id="KW-0813">Transport</keyword>
<keyword evidence="11" id="KW-1185">Reference proteome</keyword>
<dbReference type="SUPFAM" id="SSF50475">
    <property type="entry name" value="FMN-binding split barrel"/>
    <property type="match status" value="1"/>
</dbReference>
<evidence type="ECO:0000256" key="4">
    <source>
        <dbReference type="ARBA" id="ARBA00022448"/>
    </source>
</evidence>
<sequence>MGGRRNDCLFICSCEIMVAISENVQNRLTIQTVEIAPNTTAIRSLDWDRDRFDIEFGLQNGTTYNSYLIRGEQTVLIDTSHQKFRELYLETLKGLVNPKTIDYIIVSHTEPDHSGLVEDILQLAPRATVLASKVALQFLEGLVHEPFSKRIVKSGDRIKIGQGHEMEFVSAPNLHWPDTIFSFDRKTQVLYTCDAFGMHYCDDRTFDEDLEAIEADFRFYYDCLMGPNARSLLNAMKRMGELGEIKIIANGHGPLLHHNLDVLTEYYHNWSQKQAKTETTVGLFYVSGYGYSDRIAHAIGDGLQKAGVGVEVLDLNTAESQEIQELAGRASGLIVGMPSTSAIKAQAAISSLLAVAKNKQVVGLFESYGGDDEPIDTLRRKFIDLGIKEAFPAIRIKETPTDSTYKQFTEAGNGLGQLLVRERNIKQIKSLDVNMEKALGRISNGLYIVTAKKGDISGAMIASWVTQASLQPLGFTIAVAKDRALDSLLHVGDRFVLNVLEEGNYQDLKKHFLKRLNPGVDRFADVKTQRAKNGSPILTDALAYMECEVVNSMECSDHWILYCTVEDGKVSKPDGITAVRHRKVGNYY</sequence>
<comment type="cofactor">
    <cofactor evidence="1">
        <name>Fe cation</name>
        <dbReference type="ChEBI" id="CHEBI:24875"/>
    </cofactor>
</comment>
<dbReference type="InterPro" id="IPR045761">
    <property type="entry name" value="ODP_dom"/>
</dbReference>
<evidence type="ECO:0000256" key="6">
    <source>
        <dbReference type="ARBA" id="ARBA00022982"/>
    </source>
</evidence>
<dbReference type="EMBL" id="AP018316">
    <property type="protein sequence ID" value="BAZ87063.1"/>
    <property type="molecule type" value="Genomic_DNA"/>
</dbReference>
<keyword evidence="7" id="KW-0408">Iron</keyword>
<evidence type="ECO:0000259" key="9">
    <source>
        <dbReference type="PROSITE" id="PS50902"/>
    </source>
</evidence>
<name>A0A1Z4V6L8_9CYAN</name>
<evidence type="ECO:0000313" key="10">
    <source>
        <dbReference type="EMBL" id="BAZ87063.1"/>
    </source>
</evidence>
<gene>
    <name evidence="10" type="ORF">NIES806_32810</name>
</gene>
<comment type="similarity">
    <text evidence="2">In the C-terminal section; belongs to the flavodoxin reductase family.</text>
</comment>
<accession>A0A1Z4V6L8</accession>
<dbReference type="CDD" id="cd07709">
    <property type="entry name" value="flavodiiron_proteins_MBL-fold"/>
    <property type="match status" value="1"/>
</dbReference>
<dbReference type="PANTHER" id="PTHR32145">
    <property type="entry name" value="DIFLAVIN FLAVOPROTEIN A 2-RELATED"/>
    <property type="match status" value="1"/>
</dbReference>
<dbReference type="Gene3D" id="3.40.50.360">
    <property type="match status" value="1"/>
</dbReference>
<evidence type="ECO:0000256" key="1">
    <source>
        <dbReference type="ARBA" id="ARBA00001962"/>
    </source>
</evidence>
<evidence type="ECO:0000256" key="3">
    <source>
        <dbReference type="ARBA" id="ARBA00007121"/>
    </source>
</evidence>
<dbReference type="SUPFAM" id="SSF56281">
    <property type="entry name" value="Metallo-hydrolase/oxidoreductase"/>
    <property type="match status" value="1"/>
</dbReference>
<dbReference type="Gene3D" id="2.30.110.10">
    <property type="entry name" value="Electron Transport, Fmn-binding Protein, Chain A"/>
    <property type="match status" value="1"/>
</dbReference>
<evidence type="ECO:0000256" key="2">
    <source>
        <dbReference type="ARBA" id="ARBA00006098"/>
    </source>
</evidence>
<dbReference type="Pfam" id="PF19583">
    <property type="entry name" value="ODP"/>
    <property type="match status" value="1"/>
</dbReference>
<evidence type="ECO:0000256" key="7">
    <source>
        <dbReference type="ARBA" id="ARBA00023004"/>
    </source>
</evidence>
<dbReference type="AlphaFoldDB" id="A0A1Z4V6L8"/>
<dbReference type="SMART" id="SM00903">
    <property type="entry name" value="Flavin_Reduct"/>
    <property type="match status" value="1"/>
</dbReference>
<evidence type="ECO:0000313" key="11">
    <source>
        <dbReference type="Proteomes" id="UP000218702"/>
    </source>
</evidence>
<dbReference type="Proteomes" id="UP000218702">
    <property type="component" value="Chromosome"/>
</dbReference>
<dbReference type="InterPro" id="IPR008254">
    <property type="entry name" value="Flavodoxin/NO_synth"/>
</dbReference>
<dbReference type="SMART" id="SM00849">
    <property type="entry name" value="Lactamase_B"/>
    <property type="match status" value="1"/>
</dbReference>
<dbReference type="InterPro" id="IPR012349">
    <property type="entry name" value="Split_barrel_FMN-bd"/>
</dbReference>
<dbReference type="InterPro" id="IPR029039">
    <property type="entry name" value="Flavoprotein-like_sf"/>
</dbReference>
<dbReference type="Pfam" id="PF01613">
    <property type="entry name" value="Flavin_Reduct"/>
    <property type="match status" value="1"/>
</dbReference>
<dbReference type="InterPro" id="IPR001279">
    <property type="entry name" value="Metallo-B-lactamas"/>
</dbReference>
<comment type="similarity">
    <text evidence="3">In the N-terminal section; belongs to the zinc metallo-hydrolase group 3 family.</text>
</comment>
<protein>
    <submittedName>
        <fullName evidence="10">Flavin reductase domain-containing protein FMN-binding protein</fullName>
    </submittedName>
</protein>
<dbReference type="SUPFAM" id="SSF52218">
    <property type="entry name" value="Flavoproteins"/>
    <property type="match status" value="1"/>
</dbReference>
<dbReference type="Pfam" id="PF00258">
    <property type="entry name" value="Flavodoxin_1"/>
    <property type="match status" value="1"/>
</dbReference>
<dbReference type="Gene3D" id="3.60.15.10">
    <property type="entry name" value="Ribonuclease Z/Hydroxyacylglutathione hydrolase-like"/>
    <property type="match status" value="1"/>
</dbReference>
<proteinExistence type="inferred from homology"/>
<dbReference type="GO" id="GO:0046872">
    <property type="term" value="F:metal ion binding"/>
    <property type="evidence" value="ECO:0007669"/>
    <property type="project" value="UniProtKB-KW"/>
</dbReference>
<evidence type="ECO:0000256" key="8">
    <source>
        <dbReference type="ARBA" id="ARBA00025633"/>
    </source>
</evidence>
<keyword evidence="6" id="KW-0249">Electron transport</keyword>
<dbReference type="PANTHER" id="PTHR32145:SF11">
    <property type="entry name" value="DIFLAVIN FLAVOPROTEIN A 2-RELATED"/>
    <property type="match status" value="1"/>
</dbReference>
<dbReference type="GO" id="GO:0010181">
    <property type="term" value="F:FMN binding"/>
    <property type="evidence" value="ECO:0007669"/>
    <property type="project" value="InterPro"/>
</dbReference>
<evidence type="ECO:0000256" key="5">
    <source>
        <dbReference type="ARBA" id="ARBA00022723"/>
    </source>
</evidence>
<dbReference type="GO" id="GO:0016646">
    <property type="term" value="F:oxidoreductase activity, acting on the CH-NH group of donors, NAD or NADP as acceptor"/>
    <property type="evidence" value="ECO:0007669"/>
    <property type="project" value="UniProtKB-ARBA"/>
</dbReference>
<comment type="function">
    <text evidence="8">Mediates electron transfer from NADH to oxygen, reducing it to water. This modular protein has 3 redox cofactors, in other organisms the same activity requires 2 or 3 proteins.</text>
</comment>
<dbReference type="InterPro" id="IPR051285">
    <property type="entry name" value="NADH_oxidoreductase_modular"/>
</dbReference>
<feature type="domain" description="Flavodoxin-like" evidence="9">
    <location>
        <begin position="281"/>
        <end position="416"/>
    </location>
</feature>
<dbReference type="InterPro" id="IPR002563">
    <property type="entry name" value="Flavin_Rdtase-like_dom"/>
</dbReference>
<keyword evidence="5" id="KW-0479">Metal-binding</keyword>
<dbReference type="InterPro" id="IPR036866">
    <property type="entry name" value="RibonucZ/Hydroxyglut_hydro"/>
</dbReference>
<organism evidence="10 11">
    <name type="scientific">Dolichospermum compactum NIES-806</name>
    <dbReference type="NCBI Taxonomy" id="1973481"/>
    <lineage>
        <taxon>Bacteria</taxon>
        <taxon>Bacillati</taxon>
        <taxon>Cyanobacteriota</taxon>
        <taxon>Cyanophyceae</taxon>
        <taxon>Nostocales</taxon>
        <taxon>Aphanizomenonaceae</taxon>
        <taxon>Dolichospermum</taxon>
        <taxon>Dolichospermum compactum</taxon>
    </lineage>
</organism>
<reference evidence="10 11" key="1">
    <citation type="submission" date="2017-06" db="EMBL/GenBank/DDBJ databases">
        <title>Genome sequencing of cyanobaciteial culture collection at National Institute for Environmental Studies (NIES).</title>
        <authorList>
            <person name="Hirose Y."/>
            <person name="Shimura Y."/>
            <person name="Fujisawa T."/>
            <person name="Nakamura Y."/>
            <person name="Kawachi M."/>
        </authorList>
    </citation>
    <scope>NUCLEOTIDE SEQUENCE [LARGE SCALE GENOMIC DNA]</scope>
    <source>
        <strain evidence="10 11">NIES-806</strain>
    </source>
</reference>
<dbReference type="KEGG" id="dcm:NIES806_32810"/>